<keyword evidence="7 10" id="KW-0520">NAD</keyword>
<feature type="binding site" evidence="10">
    <location>
        <position position="415"/>
    </location>
    <ligand>
        <name>Zn(2+)</name>
        <dbReference type="ChEBI" id="CHEBI:29105"/>
    </ligand>
</feature>
<evidence type="ECO:0000256" key="6">
    <source>
        <dbReference type="ARBA" id="ARBA00022842"/>
    </source>
</evidence>
<feature type="binding site" evidence="10">
    <location>
        <position position="436"/>
    </location>
    <ligand>
        <name>Zn(2+)</name>
        <dbReference type="ChEBI" id="CHEBI:29105"/>
    </ligand>
</feature>
<keyword evidence="10" id="KW-0464">Manganese</keyword>
<dbReference type="Gene3D" id="3.30.470.30">
    <property type="entry name" value="DNA ligase/mRNA capping enzyme"/>
    <property type="match status" value="1"/>
</dbReference>
<evidence type="ECO:0000256" key="2">
    <source>
        <dbReference type="ARBA" id="ARBA00022705"/>
    </source>
</evidence>
<dbReference type="STRING" id="1921549.GCA_900128825_00040"/>
<keyword evidence="4 10" id="KW-0227">DNA damage</keyword>
<dbReference type="Pfam" id="PF01653">
    <property type="entry name" value="DNA_ligase_aden"/>
    <property type="match status" value="1"/>
</dbReference>
<dbReference type="InterPro" id="IPR013839">
    <property type="entry name" value="DNAligase_adenylation"/>
</dbReference>
<keyword evidence="8 10" id="KW-0234">DNA repair</keyword>
<dbReference type="Gene3D" id="2.40.50.140">
    <property type="entry name" value="Nucleic acid-binding proteins"/>
    <property type="match status" value="1"/>
</dbReference>
<comment type="function">
    <text evidence="10">DNA ligase that catalyzes the formation of phosphodiester linkages between 5'-phosphoryl and 3'-hydroxyl groups in double-stranded DNA using NAD as a coenzyme and as the energy source for the reaction. It is essential for DNA replication and repair of damaged DNA.</text>
</comment>
<feature type="binding site" evidence="10">
    <location>
        <position position="317"/>
    </location>
    <ligand>
        <name>NAD(+)</name>
        <dbReference type="ChEBI" id="CHEBI:57540"/>
    </ligand>
</feature>
<evidence type="ECO:0000256" key="3">
    <source>
        <dbReference type="ARBA" id="ARBA00022723"/>
    </source>
</evidence>
<keyword evidence="6 10" id="KW-0460">Magnesium</keyword>
<dbReference type="InterPro" id="IPR004150">
    <property type="entry name" value="NAD_DNA_ligase_OB"/>
</dbReference>
<dbReference type="Pfam" id="PF12826">
    <property type="entry name" value="HHH_2"/>
    <property type="match status" value="1"/>
</dbReference>
<dbReference type="GO" id="GO:0006281">
    <property type="term" value="P:DNA repair"/>
    <property type="evidence" value="ECO:0007669"/>
    <property type="project" value="UniProtKB-KW"/>
</dbReference>
<evidence type="ECO:0000256" key="11">
    <source>
        <dbReference type="RuleBase" id="RU000618"/>
    </source>
</evidence>
<dbReference type="Pfam" id="PF22745">
    <property type="entry name" value="Nlig-Ia"/>
    <property type="match status" value="1"/>
</dbReference>
<dbReference type="InterPro" id="IPR033136">
    <property type="entry name" value="DNA_ligase_CS"/>
</dbReference>
<name>A0A3B1DVH3_9GAMM</name>
<evidence type="ECO:0000256" key="5">
    <source>
        <dbReference type="ARBA" id="ARBA00022833"/>
    </source>
</evidence>
<dbReference type="InterPro" id="IPR012340">
    <property type="entry name" value="NA-bd_OB-fold"/>
</dbReference>
<dbReference type="InterPro" id="IPR010994">
    <property type="entry name" value="RuvA_2-like"/>
</dbReference>
<keyword evidence="1 10" id="KW-0436">Ligase</keyword>
<feature type="binding site" evidence="10">
    <location>
        <position position="139"/>
    </location>
    <ligand>
        <name>NAD(+)</name>
        <dbReference type="ChEBI" id="CHEBI:57540"/>
    </ligand>
</feature>
<dbReference type="SMART" id="SM00532">
    <property type="entry name" value="LIGANc"/>
    <property type="match status" value="1"/>
</dbReference>
<comment type="caution">
    <text evidence="10">Lacks conserved residue(s) required for the propagation of feature annotation.</text>
</comment>
<dbReference type="InterPro" id="IPR041663">
    <property type="entry name" value="DisA/LigA_HHH"/>
</dbReference>
<comment type="similarity">
    <text evidence="10">Belongs to the NAD-dependent DNA ligase family. LigA subfamily.</text>
</comment>
<dbReference type="Proteomes" id="UP000271849">
    <property type="component" value="Chromosome"/>
</dbReference>
<feature type="binding site" evidence="10">
    <location>
        <begin position="84"/>
        <end position="85"/>
    </location>
    <ligand>
        <name>NAD(+)</name>
        <dbReference type="ChEBI" id="CHEBI:57540"/>
    </ligand>
</feature>
<dbReference type="EC" id="6.5.1.2" evidence="10 11"/>
<dbReference type="CDD" id="cd00114">
    <property type="entry name" value="LIGANc"/>
    <property type="match status" value="1"/>
</dbReference>
<feature type="active site" description="N6-AMP-lysine intermediate" evidence="10">
    <location>
        <position position="118"/>
    </location>
</feature>
<evidence type="ECO:0000256" key="9">
    <source>
        <dbReference type="ARBA" id="ARBA00034005"/>
    </source>
</evidence>
<evidence type="ECO:0000259" key="12">
    <source>
        <dbReference type="SMART" id="SM00532"/>
    </source>
</evidence>
<gene>
    <name evidence="10 13" type="primary">ligA</name>
    <name evidence="13" type="ORF">BUCINSTRO3249_0040</name>
</gene>
<comment type="catalytic activity">
    <reaction evidence="9 10 11">
        <text>NAD(+) + (deoxyribonucleotide)n-3'-hydroxyl + 5'-phospho-(deoxyribonucleotide)m = (deoxyribonucleotide)n+m + AMP + beta-nicotinamide D-nucleotide.</text>
        <dbReference type="EC" id="6.5.1.2"/>
    </reaction>
</comment>
<evidence type="ECO:0000313" key="14">
    <source>
        <dbReference type="Proteomes" id="UP000271849"/>
    </source>
</evidence>
<dbReference type="EMBL" id="LR025085">
    <property type="protein sequence ID" value="VAX76253.1"/>
    <property type="molecule type" value="Genomic_DNA"/>
</dbReference>
<evidence type="ECO:0000256" key="4">
    <source>
        <dbReference type="ARBA" id="ARBA00022763"/>
    </source>
</evidence>
<evidence type="ECO:0000256" key="1">
    <source>
        <dbReference type="ARBA" id="ARBA00022598"/>
    </source>
</evidence>
<dbReference type="PROSITE" id="PS01055">
    <property type="entry name" value="DNA_LIGASE_N1"/>
    <property type="match status" value="1"/>
</dbReference>
<dbReference type="InterPro" id="IPR001679">
    <property type="entry name" value="DNA_ligase"/>
</dbReference>
<feature type="domain" description="NAD-dependent DNA ligase N-terminal" evidence="12">
    <location>
        <begin position="3"/>
        <end position="452"/>
    </location>
</feature>
<feature type="binding site" evidence="10">
    <location>
        <begin position="32"/>
        <end position="36"/>
    </location>
    <ligand>
        <name>NAD(+)</name>
        <dbReference type="ChEBI" id="CHEBI:57540"/>
    </ligand>
</feature>
<reference evidence="14" key="1">
    <citation type="submission" date="2018-09" db="EMBL/GenBank/DDBJ databases">
        <authorList>
            <person name="Manzano-Marin A."/>
            <person name="Manzano-Marin A."/>
        </authorList>
    </citation>
    <scope>NUCLEOTIDE SEQUENCE [LARGE SCALE GENOMIC DNA]</scope>
    <source>
        <strain evidence="14">BuCistrobi</strain>
    </source>
</reference>
<feature type="binding site" evidence="10">
    <location>
        <position position="116"/>
    </location>
    <ligand>
        <name>NAD(+)</name>
        <dbReference type="ChEBI" id="CHEBI:57540"/>
    </ligand>
</feature>
<keyword evidence="5 10" id="KW-0862">Zinc</keyword>
<dbReference type="InterPro" id="IPR018239">
    <property type="entry name" value="DNA_ligase_AS"/>
</dbReference>
<dbReference type="GO" id="GO:0003911">
    <property type="term" value="F:DNA ligase (NAD+) activity"/>
    <property type="evidence" value="ECO:0007669"/>
    <property type="project" value="UniProtKB-UniRule"/>
</dbReference>
<evidence type="ECO:0000256" key="10">
    <source>
        <dbReference type="HAMAP-Rule" id="MF_01588"/>
    </source>
</evidence>
<keyword evidence="3 10" id="KW-0479">Metal-binding</keyword>
<dbReference type="SUPFAM" id="SSF50249">
    <property type="entry name" value="Nucleic acid-binding proteins"/>
    <property type="match status" value="1"/>
</dbReference>
<feature type="binding site" evidence="10">
    <location>
        <position position="412"/>
    </location>
    <ligand>
        <name>Zn(2+)</name>
        <dbReference type="ChEBI" id="CHEBI:29105"/>
    </ligand>
</feature>
<dbReference type="PROSITE" id="PS01056">
    <property type="entry name" value="DNA_LIGASE_N2"/>
    <property type="match status" value="1"/>
</dbReference>
<evidence type="ECO:0000256" key="8">
    <source>
        <dbReference type="ARBA" id="ARBA00023204"/>
    </source>
</evidence>
<dbReference type="GO" id="GO:0006260">
    <property type="term" value="P:DNA replication"/>
    <property type="evidence" value="ECO:0007669"/>
    <property type="project" value="UniProtKB-KW"/>
</dbReference>
<protein>
    <recommendedName>
        <fullName evidence="10 11">DNA ligase</fullName>
        <ecNumber evidence="10 11">6.5.1.2</ecNumber>
    </recommendedName>
    <alternativeName>
        <fullName evidence="10">Polydeoxyribonucleotide synthase [NAD(+)]</fullName>
    </alternativeName>
</protein>
<dbReference type="InterPro" id="IPR013840">
    <property type="entry name" value="DNAligase_N"/>
</dbReference>
<dbReference type="SUPFAM" id="SSF47781">
    <property type="entry name" value="RuvA domain 2-like"/>
    <property type="match status" value="1"/>
</dbReference>
<dbReference type="SUPFAM" id="SSF56091">
    <property type="entry name" value="DNA ligase/mRNA capping enzyme, catalytic domain"/>
    <property type="match status" value="1"/>
</dbReference>
<feature type="binding site" evidence="10">
    <location>
        <position position="176"/>
    </location>
    <ligand>
        <name>NAD(+)</name>
        <dbReference type="ChEBI" id="CHEBI:57540"/>
    </ligand>
</feature>
<comment type="cofactor">
    <cofactor evidence="10">
        <name>Mg(2+)</name>
        <dbReference type="ChEBI" id="CHEBI:18420"/>
    </cofactor>
    <cofactor evidence="10">
        <name>Mn(2+)</name>
        <dbReference type="ChEBI" id="CHEBI:29035"/>
    </cofactor>
</comment>
<evidence type="ECO:0000256" key="7">
    <source>
        <dbReference type="ARBA" id="ARBA00023027"/>
    </source>
</evidence>
<keyword evidence="2 10" id="KW-0235">DNA replication</keyword>
<dbReference type="Pfam" id="PF03120">
    <property type="entry name" value="OB_DNA_ligase"/>
    <property type="match status" value="1"/>
</dbReference>
<dbReference type="GO" id="GO:0046872">
    <property type="term" value="F:metal ion binding"/>
    <property type="evidence" value="ECO:0007669"/>
    <property type="project" value="UniProtKB-KW"/>
</dbReference>
<dbReference type="NCBIfam" id="TIGR00575">
    <property type="entry name" value="dnlj"/>
    <property type="match status" value="1"/>
</dbReference>
<dbReference type="NCBIfam" id="NF005932">
    <property type="entry name" value="PRK07956.1"/>
    <property type="match status" value="1"/>
</dbReference>
<organism evidence="13 14">
    <name type="scientific">Buchnera aphidicola</name>
    <name type="common">Cinara strobi</name>
    <dbReference type="NCBI Taxonomy" id="1921549"/>
    <lineage>
        <taxon>Bacteria</taxon>
        <taxon>Pseudomonadati</taxon>
        <taxon>Pseudomonadota</taxon>
        <taxon>Gammaproteobacteria</taxon>
        <taxon>Enterobacterales</taxon>
        <taxon>Erwiniaceae</taxon>
        <taxon>Buchnera</taxon>
    </lineage>
</organism>
<evidence type="ECO:0000313" key="13">
    <source>
        <dbReference type="EMBL" id="VAX76253.1"/>
    </source>
</evidence>
<feature type="binding site" evidence="10">
    <location>
        <position position="293"/>
    </location>
    <ligand>
        <name>NAD(+)</name>
        <dbReference type="ChEBI" id="CHEBI:57540"/>
    </ligand>
</feature>
<proteinExistence type="inferred from homology"/>
<dbReference type="Gene3D" id="1.10.150.20">
    <property type="entry name" value="5' to 3' exonuclease, C-terminal subdomain"/>
    <property type="match status" value="2"/>
</dbReference>
<dbReference type="FunFam" id="3.30.470.30:FF:000001">
    <property type="entry name" value="DNA ligase"/>
    <property type="match status" value="1"/>
</dbReference>
<accession>A0A3B1DVH3</accession>
<dbReference type="Gene3D" id="1.10.287.610">
    <property type="entry name" value="Helix hairpin bin"/>
    <property type="match status" value="1"/>
</dbReference>
<dbReference type="AlphaFoldDB" id="A0A3B1DVH3"/>
<sequence>MKFIHAKIKELRLQLRYHNYLYYTLDSPVISDDVYDSLYENLINLEKKYRNSSLLPLSQPLLKQIGGCKLQVFSESFHKTPMLSLQSTHDINRIVCFNKKIKKYLNNIDDILYYCDFKFDGLAVNLYYKNGFLKSASTRGDGRVGENITRNIHTISSIPRQILGKDIPRKIEVRGEVFMKKSDFFLLNQSCKQLGRKLFSNPRNAAAGSLRQLNPEITQKRNLMFFAYGYGLFSYKKYINSHFNRLLQIKKWGFPVYTDYIVSNKLTDIIDFYNQANNKRSRLDFEIDGIVVKVNSVFSQEKLGYVEKYPRWAIALKFFSHDVETRITKISFQVGRTGVITPVAYFNPVNISGVVIRKASLYNLKTMERLNIHIHDVVTVYRAGDVIPKIRDILINKRDIKLVKKIFFPKHCVSCHTKLIFSSHFHEFYCPAGFSCPDQNSRRLIYFASKSGINIQGLGKKNIIKLIKYAYLRTPVDFFILNIKILGNIPGIGEKLSIKIIKNIELAKNCVTLDKFICSLGILGVGKAIAKSISNYYQSAKKFLYTNKYELSKINGIGSNINQSIMTFIKNKNNIKIILRLIKLLNISFVYK</sequence>
<dbReference type="PIRSF" id="PIRSF001604">
    <property type="entry name" value="LigA"/>
    <property type="match status" value="1"/>
</dbReference>
<dbReference type="HAMAP" id="MF_01588">
    <property type="entry name" value="DNA_ligase_A"/>
    <property type="match status" value="1"/>
</dbReference>
<dbReference type="OrthoDB" id="9759736at2"/>
<dbReference type="RefSeq" id="WP_158348910.1">
    <property type="nucleotide sequence ID" value="NZ_LR025085.1"/>
</dbReference>